<dbReference type="AlphaFoldDB" id="A0A6J3MB26"/>
<evidence type="ECO:0000313" key="1">
    <source>
        <dbReference type="Proteomes" id="UP000504637"/>
    </source>
</evidence>
<dbReference type="OrthoDB" id="4483229at2759"/>
<proteinExistence type="predicted"/>
<sequence length="132" mass="14718">MDRFIIEDEVDKQAFPIVFVDIIDDYYSGTSEVSADEDINLESPFIGKSPEECYELLLELHDDTESDIEPSLSVIMDERSTQDDTGLLVPGWRGKDGNLVRGDSPRVFPGFRPCTGVVRSWPQHYGSGCGKG</sequence>
<keyword evidence="1" id="KW-1185">Reference proteome</keyword>
<reference evidence="2" key="2">
    <citation type="submission" date="2020-04" db="EMBL/GenBank/DDBJ databases">
        <authorList>
            <consortium name="NCBI Genome Project"/>
        </authorList>
    </citation>
    <scope>NUCLEOTIDE SEQUENCE</scope>
    <source>
        <strain evidence="2">CBS 342.82</strain>
    </source>
</reference>
<evidence type="ECO:0000313" key="2">
    <source>
        <dbReference type="RefSeq" id="XP_033462251.1"/>
    </source>
</evidence>
<organism evidence="2">
    <name type="scientific">Dissoconium aciculare CBS 342.82</name>
    <dbReference type="NCBI Taxonomy" id="1314786"/>
    <lineage>
        <taxon>Eukaryota</taxon>
        <taxon>Fungi</taxon>
        <taxon>Dikarya</taxon>
        <taxon>Ascomycota</taxon>
        <taxon>Pezizomycotina</taxon>
        <taxon>Dothideomycetes</taxon>
        <taxon>Dothideomycetidae</taxon>
        <taxon>Mycosphaerellales</taxon>
        <taxon>Dissoconiaceae</taxon>
        <taxon>Dissoconium</taxon>
    </lineage>
</organism>
<dbReference type="RefSeq" id="XP_033462251.1">
    <property type="nucleotide sequence ID" value="XM_033599227.1"/>
</dbReference>
<dbReference type="GeneID" id="54357026"/>
<protein>
    <submittedName>
        <fullName evidence="2">Uncharacterized protein</fullName>
    </submittedName>
</protein>
<accession>A0A6J3MB26</accession>
<name>A0A6J3MB26_9PEZI</name>
<gene>
    <name evidence="2" type="ORF">K489DRAFT_151523</name>
</gene>
<dbReference type="Proteomes" id="UP000504637">
    <property type="component" value="Unplaced"/>
</dbReference>
<reference evidence="2" key="1">
    <citation type="submission" date="2020-01" db="EMBL/GenBank/DDBJ databases">
        <authorList>
            <consortium name="DOE Joint Genome Institute"/>
            <person name="Haridas S."/>
            <person name="Albert R."/>
            <person name="Binder M."/>
            <person name="Bloem J."/>
            <person name="Labutti K."/>
            <person name="Salamov A."/>
            <person name="Andreopoulos B."/>
            <person name="Baker S.E."/>
            <person name="Barry K."/>
            <person name="Bills G."/>
            <person name="Bluhm B.H."/>
            <person name="Cannon C."/>
            <person name="Castanera R."/>
            <person name="Culley D.E."/>
            <person name="Daum C."/>
            <person name="Ezra D."/>
            <person name="Gonzalez J.B."/>
            <person name="Henrissat B."/>
            <person name="Kuo A."/>
            <person name="Liang C."/>
            <person name="Lipzen A."/>
            <person name="Lutzoni F."/>
            <person name="Magnuson J."/>
            <person name="Mondo S."/>
            <person name="Nolan M."/>
            <person name="Ohm R."/>
            <person name="Pangilinan J."/>
            <person name="Park H.-J."/>
            <person name="Ramirez L."/>
            <person name="Alfaro M."/>
            <person name="Sun H."/>
            <person name="Tritt A."/>
            <person name="Yoshinaga Y."/>
            <person name="Zwiers L.-H."/>
            <person name="Turgeon B.G."/>
            <person name="Goodwin S.B."/>
            <person name="Spatafora J.W."/>
            <person name="Crous P.W."/>
            <person name="Grigoriev I.V."/>
        </authorList>
    </citation>
    <scope>NUCLEOTIDE SEQUENCE</scope>
    <source>
        <strain evidence="2">CBS 342.82</strain>
    </source>
</reference>
<reference evidence="2" key="3">
    <citation type="submission" date="2025-08" db="UniProtKB">
        <authorList>
            <consortium name="RefSeq"/>
        </authorList>
    </citation>
    <scope>IDENTIFICATION</scope>
    <source>
        <strain evidence="2">CBS 342.82</strain>
    </source>
</reference>